<protein>
    <submittedName>
        <fullName evidence="1">BQ5605_C014g07470 protein</fullName>
    </submittedName>
</protein>
<keyword evidence="2" id="KW-1185">Reference proteome</keyword>
<dbReference type="EMBL" id="FQNC01000016">
    <property type="protein sequence ID" value="SGY18772.1"/>
    <property type="molecule type" value="Genomic_DNA"/>
</dbReference>
<dbReference type="AlphaFoldDB" id="A0A2X0NX59"/>
<accession>A0A2X0NX59</accession>
<reference evidence="1 2" key="1">
    <citation type="submission" date="2016-11" db="EMBL/GenBank/DDBJ databases">
        <authorList>
            <person name="Jaros S."/>
            <person name="Januszkiewicz K."/>
            <person name="Wedrychowicz H."/>
        </authorList>
    </citation>
    <scope>NUCLEOTIDE SEQUENCE [LARGE SCALE GENOMIC DNA]</scope>
</reference>
<dbReference type="Proteomes" id="UP000249464">
    <property type="component" value="Unassembled WGS sequence"/>
</dbReference>
<evidence type="ECO:0000313" key="1">
    <source>
        <dbReference type="EMBL" id="SGY18772.1"/>
    </source>
</evidence>
<organism evidence="1 2">
    <name type="scientific">Microbotryum silenes-dioicae</name>
    <dbReference type="NCBI Taxonomy" id="796604"/>
    <lineage>
        <taxon>Eukaryota</taxon>
        <taxon>Fungi</taxon>
        <taxon>Dikarya</taxon>
        <taxon>Basidiomycota</taxon>
        <taxon>Pucciniomycotina</taxon>
        <taxon>Microbotryomycetes</taxon>
        <taxon>Microbotryales</taxon>
        <taxon>Microbotryaceae</taxon>
        <taxon>Microbotryum</taxon>
    </lineage>
</organism>
<proteinExistence type="predicted"/>
<gene>
    <name evidence="1" type="primary">BQ5605_C014g07470</name>
    <name evidence="1" type="ORF">BQ5605_C014G07470</name>
</gene>
<sequence length="314" mass="36164">MWRCKLGRTSCPLYNKTSGKVNPDGRDPVNKDVTEASTQVAGLIAWGPTLDLASPILTRWCRYGSCRLVIYTDAVIDGRGLRLVSRARYSLHIIAHTLAAYDISFLRNFDLKVLHVVGEQNAIADDLSRFVHPPSNRALAHISPSTHTMPSLVGCRYADQPRRRWKKRVFASRPLMEPARPAQPFPSIEKLIIGTAEMSLCALEPKTRSDYAQVSRQWNLFVSYYRYVSSPSTVVSLCCSVYWRYREIGPVPQRFQFRIISYDTRAKDWWWRAKSHRTNRLRKPARQQRSRGRKLGRCVGLRYIGREYSASRLE</sequence>
<name>A0A2X0NX59_9BASI</name>
<evidence type="ECO:0000313" key="2">
    <source>
        <dbReference type="Proteomes" id="UP000249464"/>
    </source>
</evidence>